<dbReference type="Proteomes" id="UP001152599">
    <property type="component" value="Unassembled WGS sequence"/>
</dbReference>
<dbReference type="RefSeq" id="WP_304420035.1">
    <property type="nucleotide sequence ID" value="NZ_JANCMU010000001.1"/>
</dbReference>
<dbReference type="AlphaFoldDB" id="A0A9X4MV66"/>
<gene>
    <name evidence="1" type="ORF">NMK71_03220</name>
</gene>
<comment type="caution">
    <text evidence="1">The sequence shown here is derived from an EMBL/GenBank/DDBJ whole genome shotgun (WGS) entry which is preliminary data.</text>
</comment>
<sequence>MRNIYYLFLLLVISSCELKESPFDFDEKEIDTPVIAMDPFQVEPDFNISSFATVPNIEGRPTCYFSLTKNAFVNQQYIYAGINSNKQSFMQLNGDWVEFSCQVSEVKDSLHIRTTNTNLELQIEAKKDSATFNKIQYKGEILILKDGKEHFASSVYGECDC</sequence>
<dbReference type="EMBL" id="JANCMU010000001">
    <property type="protein sequence ID" value="MDG4945413.1"/>
    <property type="molecule type" value="Genomic_DNA"/>
</dbReference>
<proteinExistence type="predicted"/>
<accession>A0A9X4MV66</accession>
<evidence type="ECO:0000313" key="1">
    <source>
        <dbReference type="EMBL" id="MDG4945413.1"/>
    </source>
</evidence>
<name>A0A9X4MV66_9FLAO</name>
<evidence type="ECO:0000313" key="2">
    <source>
        <dbReference type="Proteomes" id="UP001152599"/>
    </source>
</evidence>
<reference evidence="1" key="1">
    <citation type="submission" date="2022-07" db="EMBL/GenBank/DDBJ databases">
        <title>Description and genome-wide analysis of Profundicola chukchiensis gen. nov., sp. nov., marine bacteria isolated from bottom sediments of the Chukchi Sea.</title>
        <authorList>
            <person name="Romanenko L."/>
            <person name="Otstavnykh N."/>
            <person name="Kurilenko V."/>
            <person name="Eremeev V."/>
            <person name="Velansky P."/>
            <person name="Mikhailov V."/>
            <person name="Isaeva M."/>
        </authorList>
    </citation>
    <scope>NUCLEOTIDE SEQUENCE</scope>
    <source>
        <strain evidence="1">KMM 9713</strain>
    </source>
</reference>
<organism evidence="1 2">
    <name type="scientific">Profundicola chukchiensis</name>
    <dbReference type="NCBI Taxonomy" id="2961959"/>
    <lineage>
        <taxon>Bacteria</taxon>
        <taxon>Pseudomonadati</taxon>
        <taxon>Bacteroidota</taxon>
        <taxon>Flavobacteriia</taxon>
        <taxon>Flavobacteriales</taxon>
        <taxon>Weeksellaceae</taxon>
        <taxon>Profundicola</taxon>
    </lineage>
</organism>
<evidence type="ECO:0008006" key="3">
    <source>
        <dbReference type="Google" id="ProtNLM"/>
    </source>
</evidence>
<protein>
    <recommendedName>
        <fullName evidence="3">Lipoprotein</fullName>
    </recommendedName>
</protein>
<keyword evidence="2" id="KW-1185">Reference proteome</keyword>
<dbReference type="PROSITE" id="PS51257">
    <property type="entry name" value="PROKAR_LIPOPROTEIN"/>
    <property type="match status" value="1"/>
</dbReference>